<keyword evidence="5 6" id="KW-0413">Isomerase</keyword>
<dbReference type="SUPFAM" id="SSF54849">
    <property type="entry name" value="GroEL-intermediate domain like"/>
    <property type="match status" value="1"/>
</dbReference>
<evidence type="ECO:0000256" key="6">
    <source>
        <dbReference type="HAMAP-Rule" id="MF_00600"/>
    </source>
</evidence>
<comment type="subcellular location">
    <subcellularLocation>
        <location evidence="6">Cytoplasm</location>
    </subcellularLocation>
</comment>
<evidence type="ECO:0000256" key="5">
    <source>
        <dbReference type="ARBA" id="ARBA00023235"/>
    </source>
</evidence>
<dbReference type="Pfam" id="PF00118">
    <property type="entry name" value="Cpn60_TCP1"/>
    <property type="match status" value="1"/>
</dbReference>
<evidence type="ECO:0000313" key="10">
    <source>
        <dbReference type="EMBL" id="MCY8456162.1"/>
    </source>
</evidence>
<dbReference type="EC" id="5.6.1.7" evidence="6"/>
<name>A0A9Q4E272_BACSC</name>
<dbReference type="InterPro" id="IPR001844">
    <property type="entry name" value="Cpn60/GroEL"/>
</dbReference>
<evidence type="ECO:0000256" key="8">
    <source>
        <dbReference type="RuleBase" id="RU000419"/>
    </source>
</evidence>
<evidence type="ECO:0000313" key="11">
    <source>
        <dbReference type="Proteomes" id="UP001078573"/>
    </source>
</evidence>
<dbReference type="HAMAP" id="MF_00600">
    <property type="entry name" value="CH60"/>
    <property type="match status" value="1"/>
</dbReference>
<dbReference type="GO" id="GO:0051082">
    <property type="term" value="F:unfolded protein binding"/>
    <property type="evidence" value="ECO:0007669"/>
    <property type="project" value="UniProtKB-UniRule"/>
</dbReference>
<comment type="subunit">
    <text evidence="6 8">Forms a cylinder of 14 subunits composed of two heptameric rings stacked back-to-back. Interacts with the co-chaperonin GroES.</text>
</comment>
<feature type="binding site" evidence="6">
    <location>
        <position position="413"/>
    </location>
    <ligand>
        <name>ATP</name>
        <dbReference type="ChEBI" id="CHEBI:30616"/>
    </ligand>
</feature>
<evidence type="ECO:0000256" key="1">
    <source>
        <dbReference type="ARBA" id="ARBA00006607"/>
    </source>
</evidence>
<dbReference type="GO" id="GO:0005524">
    <property type="term" value="F:ATP binding"/>
    <property type="evidence" value="ECO:0007669"/>
    <property type="project" value="UniProtKB-UniRule"/>
</dbReference>
<dbReference type="InterPro" id="IPR027410">
    <property type="entry name" value="TCP-1-like_intermed_sf"/>
</dbReference>
<dbReference type="SUPFAM" id="SSF52029">
    <property type="entry name" value="GroEL apical domain-like"/>
    <property type="match status" value="1"/>
</dbReference>
<dbReference type="Proteomes" id="UP001078573">
    <property type="component" value="Unassembled WGS sequence"/>
</dbReference>
<comment type="caution">
    <text evidence="10">The sequence shown here is derived from an EMBL/GenBank/DDBJ whole genome shotgun (WGS) entry which is preliminary data.</text>
</comment>
<dbReference type="Gene3D" id="3.30.260.10">
    <property type="entry name" value="TCP-1-like chaperonin intermediate domain"/>
    <property type="match status" value="1"/>
</dbReference>
<comment type="similarity">
    <text evidence="1 6 7">Belongs to the chaperonin (HSP60) family.</text>
</comment>
<keyword evidence="3 6" id="KW-0067">ATP-binding</keyword>
<evidence type="ECO:0000256" key="7">
    <source>
        <dbReference type="RuleBase" id="RU000418"/>
    </source>
</evidence>
<keyword evidence="6" id="KW-0963">Cytoplasm</keyword>
<dbReference type="RefSeq" id="WP_014112882.1">
    <property type="nucleotide sequence ID" value="NZ_BJUC01000005.1"/>
</dbReference>
<dbReference type="GeneID" id="11238514"/>
<dbReference type="InterPro" id="IPR002423">
    <property type="entry name" value="Cpn60/GroEL/TCP-1"/>
</dbReference>
<feature type="binding site" evidence="6">
    <location>
        <begin position="476"/>
        <end position="478"/>
    </location>
    <ligand>
        <name>ATP</name>
        <dbReference type="ChEBI" id="CHEBI:30616"/>
    </ligand>
</feature>
<evidence type="ECO:0000256" key="4">
    <source>
        <dbReference type="ARBA" id="ARBA00023186"/>
    </source>
</evidence>
<dbReference type="EMBL" id="JALAPQ010000004">
    <property type="protein sequence ID" value="MCY8456162.1"/>
    <property type="molecule type" value="Genomic_DNA"/>
</dbReference>
<feature type="binding site" evidence="6">
    <location>
        <begin position="29"/>
        <end position="32"/>
    </location>
    <ligand>
        <name>ATP</name>
        <dbReference type="ChEBI" id="CHEBI:30616"/>
    </ligand>
</feature>
<feature type="binding site" evidence="6">
    <location>
        <position position="492"/>
    </location>
    <ligand>
        <name>ATP</name>
        <dbReference type="ChEBI" id="CHEBI:30616"/>
    </ligand>
</feature>
<evidence type="ECO:0000313" key="9">
    <source>
        <dbReference type="EMBL" id="MCY8122816.1"/>
    </source>
</evidence>
<dbReference type="Proteomes" id="UP001070352">
    <property type="component" value="Unassembled WGS sequence"/>
</dbReference>
<accession>A0A9Q4E272</accession>
<comment type="caution">
    <text evidence="6">Lacks conserved residue(s) required for the propagation of feature annotation.</text>
</comment>
<dbReference type="SUPFAM" id="SSF48592">
    <property type="entry name" value="GroEL equatorial domain-like"/>
    <property type="match status" value="1"/>
</dbReference>
<dbReference type="OrthoDB" id="9766614at2"/>
<evidence type="ECO:0000256" key="3">
    <source>
        <dbReference type="ARBA" id="ARBA00022840"/>
    </source>
</evidence>
<dbReference type="NCBIfam" id="TIGR02348">
    <property type="entry name" value="GroEL"/>
    <property type="match status" value="1"/>
</dbReference>
<dbReference type="InterPro" id="IPR027413">
    <property type="entry name" value="GROEL-like_equatorial_sf"/>
</dbReference>
<dbReference type="CDD" id="cd03344">
    <property type="entry name" value="GroEL"/>
    <property type="match status" value="1"/>
</dbReference>
<dbReference type="Gene3D" id="1.10.560.10">
    <property type="entry name" value="GroEL-like equatorial domain"/>
    <property type="match status" value="1"/>
</dbReference>
<dbReference type="Gene3D" id="3.50.7.10">
    <property type="entry name" value="GroEL"/>
    <property type="match status" value="1"/>
</dbReference>
<keyword evidence="2 6" id="KW-0547">Nucleotide-binding</keyword>
<dbReference type="GO" id="GO:0140662">
    <property type="term" value="F:ATP-dependent protein folding chaperone"/>
    <property type="evidence" value="ECO:0007669"/>
    <property type="project" value="InterPro"/>
</dbReference>
<dbReference type="PROSITE" id="PS00296">
    <property type="entry name" value="CHAPERONINS_CPN60"/>
    <property type="match status" value="1"/>
</dbReference>
<sequence length="544" mass="57469">MAKEIKFSEEARRAMLRGVDALADAVKVTLGPKGRNVVLEKKFGSPLITNDGVTIAKEIELEDAFENMGAKLVAEVASKTNDVAGDGTTTATVLAQAMIREGLKNVTAGANPVGVRKGMEKAVAVAIENLKEISKPIEGKESIAQVAAISAADEEVGSLIAEAMERVGNDGVITIEESKGFTTELEVVEGMQFDRGYASPYMVTDSDKMEAVLDNPYILITDKKITNIQEILPVLEQVVQQGKPLLLIAEDVEGEALATLVVNKLRGTFNAVAVKAPGFGDRRKAMLEDIAVLTGGEVITEDLGLDLKSTQITQLGRASKVVVTKENTTIVEGAGETDKISARVTQIRAQVEETTSEFDREKLQERLAKLAGGVAVIKVGAATETELKERKLRIEDALNSTRAAVEEGIVSGGGTALVNVYNKVAAVEAEGDAQTGINIVLRALEEPIRQIAHNAGLEGSVIVERLKNEEIGVGFNAATGEWVNMIEKGIVDPTKVTRSALQNAASVAAMFLTTEAVVADKPEENAGGAGMPDMGGMGGMGGMM</sequence>
<dbReference type="PRINTS" id="PR00298">
    <property type="entry name" value="CHAPERONIN60"/>
</dbReference>
<keyword evidence="4 6" id="KW-0143">Chaperone</keyword>
<dbReference type="NCBIfam" id="NF009488">
    <property type="entry name" value="PRK12850.1"/>
    <property type="match status" value="1"/>
</dbReference>
<dbReference type="NCBIfam" id="NF000592">
    <property type="entry name" value="PRK00013.1"/>
    <property type="match status" value="1"/>
</dbReference>
<dbReference type="NCBIfam" id="NF009487">
    <property type="entry name" value="PRK12849.1"/>
    <property type="match status" value="1"/>
</dbReference>
<dbReference type="FunFam" id="3.50.7.10:FF:000001">
    <property type="entry name" value="60 kDa chaperonin"/>
    <property type="match status" value="1"/>
</dbReference>
<feature type="binding site" evidence="6">
    <location>
        <begin position="86"/>
        <end position="90"/>
    </location>
    <ligand>
        <name>ATP</name>
        <dbReference type="ChEBI" id="CHEBI:30616"/>
    </ligand>
</feature>
<dbReference type="FunFam" id="1.10.560.10:FF:000001">
    <property type="entry name" value="60 kDa chaperonin"/>
    <property type="match status" value="1"/>
</dbReference>
<proteinExistence type="inferred from homology"/>
<dbReference type="GO" id="GO:0005737">
    <property type="term" value="C:cytoplasm"/>
    <property type="evidence" value="ECO:0007669"/>
    <property type="project" value="UniProtKB-SubCell"/>
</dbReference>
<gene>
    <name evidence="6 10" type="primary">groL</name>
    <name evidence="6" type="synonym">groEL</name>
    <name evidence="9" type="ORF">MOC45_19870</name>
    <name evidence="10" type="ORF">MOC89_04540</name>
</gene>
<dbReference type="InterPro" id="IPR018370">
    <property type="entry name" value="Chaperonin_Cpn60_CS"/>
</dbReference>
<dbReference type="PANTHER" id="PTHR45633">
    <property type="entry name" value="60 KDA HEAT SHOCK PROTEIN, MITOCHONDRIAL"/>
    <property type="match status" value="1"/>
</dbReference>
<reference evidence="10" key="1">
    <citation type="submission" date="2022-02" db="EMBL/GenBank/DDBJ databases">
        <title>Crop Bioprotection Bacillus Genome Sequencing.</title>
        <authorList>
            <person name="Dunlap C."/>
        </authorList>
    </citation>
    <scope>NUCLEOTIDE SEQUENCE</scope>
    <source>
        <strain evidence="9">M18B4</strain>
        <strain evidence="10">WR1O2A-53</strain>
    </source>
</reference>
<protein>
    <recommendedName>
        <fullName evidence="6">Chaperonin GroEL</fullName>
        <ecNumber evidence="6">5.6.1.7</ecNumber>
    </recommendedName>
    <alternativeName>
        <fullName evidence="6">60 kDa chaperonin</fullName>
    </alternativeName>
    <alternativeName>
        <fullName evidence="6">Chaperonin-60</fullName>
        <shortName evidence="6">Cpn60</shortName>
    </alternativeName>
</protein>
<dbReference type="EMBL" id="JALANJ010000042">
    <property type="protein sequence ID" value="MCY8122816.1"/>
    <property type="molecule type" value="Genomic_DNA"/>
</dbReference>
<dbReference type="AlphaFoldDB" id="A0A9Q4E272"/>
<organism evidence="10 11">
    <name type="scientific">Bacillus spizizenii</name>
    <name type="common">Bacillus subtilis subsp. spizizenii</name>
    <dbReference type="NCBI Taxonomy" id="96241"/>
    <lineage>
        <taxon>Bacteria</taxon>
        <taxon>Bacillati</taxon>
        <taxon>Bacillota</taxon>
        <taxon>Bacilli</taxon>
        <taxon>Bacillales</taxon>
        <taxon>Bacillaceae</taxon>
        <taxon>Bacillus</taxon>
    </lineage>
</organism>
<dbReference type="NCBIfam" id="NF009489">
    <property type="entry name" value="PRK12851.1"/>
    <property type="match status" value="1"/>
</dbReference>
<evidence type="ECO:0000256" key="2">
    <source>
        <dbReference type="ARBA" id="ARBA00022741"/>
    </source>
</evidence>
<dbReference type="InterPro" id="IPR027409">
    <property type="entry name" value="GroEL-like_apical_dom_sf"/>
</dbReference>
<comment type="function">
    <text evidence="6 8">Together with its co-chaperonin GroES, plays an essential role in assisting protein folding. The GroEL-GroES system forms a nano-cage that allows encapsulation of the non-native substrate proteins and provides a physical environment optimized to promote and accelerate protein folding.</text>
</comment>
<dbReference type="GO" id="GO:0042026">
    <property type="term" value="P:protein refolding"/>
    <property type="evidence" value="ECO:0007669"/>
    <property type="project" value="UniProtKB-UniRule"/>
</dbReference>
<dbReference type="GO" id="GO:0016853">
    <property type="term" value="F:isomerase activity"/>
    <property type="evidence" value="ECO:0007669"/>
    <property type="project" value="UniProtKB-KW"/>
</dbReference>